<dbReference type="InterPro" id="IPR005835">
    <property type="entry name" value="NTP_transferase_dom"/>
</dbReference>
<dbReference type="InterPro" id="IPR049577">
    <property type="entry name" value="GMPP_N"/>
</dbReference>
<evidence type="ECO:0000259" key="2">
    <source>
        <dbReference type="Pfam" id="PF22640"/>
    </source>
</evidence>
<dbReference type="CDD" id="cd02509">
    <property type="entry name" value="GDP-M1P_Guanylyltransferase"/>
    <property type="match status" value="1"/>
</dbReference>
<accession>A0ABZ1BP15</accession>
<organism evidence="3 4">
    <name type="scientific">Geochorda subterranea</name>
    <dbReference type="NCBI Taxonomy" id="3109564"/>
    <lineage>
        <taxon>Bacteria</taxon>
        <taxon>Bacillati</taxon>
        <taxon>Bacillota</taxon>
        <taxon>Limnochordia</taxon>
        <taxon>Limnochordales</taxon>
        <taxon>Geochordaceae</taxon>
        <taxon>Geochorda</taxon>
    </lineage>
</organism>
<proteinExistence type="predicted"/>
<keyword evidence="3" id="KW-0808">Transferase</keyword>
<dbReference type="PANTHER" id="PTHR46390:SF1">
    <property type="entry name" value="MANNOSE-1-PHOSPHATE GUANYLYLTRANSFERASE"/>
    <property type="match status" value="1"/>
</dbReference>
<dbReference type="EMBL" id="CP141614">
    <property type="protein sequence ID" value="WRP14218.1"/>
    <property type="molecule type" value="Genomic_DNA"/>
</dbReference>
<gene>
    <name evidence="3" type="ORF">VLY81_12455</name>
</gene>
<dbReference type="Proteomes" id="UP001333102">
    <property type="component" value="Chromosome"/>
</dbReference>
<dbReference type="Pfam" id="PF22640">
    <property type="entry name" value="ManC_GMP_beta-helix"/>
    <property type="match status" value="1"/>
</dbReference>
<dbReference type="InterPro" id="IPR029044">
    <property type="entry name" value="Nucleotide-diphossugar_trans"/>
</dbReference>
<evidence type="ECO:0000313" key="4">
    <source>
        <dbReference type="Proteomes" id="UP001333102"/>
    </source>
</evidence>
<dbReference type="GO" id="GO:0016779">
    <property type="term" value="F:nucleotidyltransferase activity"/>
    <property type="evidence" value="ECO:0007669"/>
    <property type="project" value="UniProtKB-KW"/>
</dbReference>
<dbReference type="Gene3D" id="3.90.550.10">
    <property type="entry name" value="Spore Coat Polysaccharide Biosynthesis Protein SpsA, Chain A"/>
    <property type="match status" value="1"/>
</dbReference>
<keyword evidence="4" id="KW-1185">Reference proteome</keyword>
<name>A0ABZ1BP15_9FIRM</name>
<reference evidence="4" key="1">
    <citation type="submission" date="2023-12" db="EMBL/GenBank/DDBJ databases">
        <title>Novel isolates from deep terrestrial aquifers shed light on the physiology and ecology of the class Limnochordia.</title>
        <authorList>
            <person name="Karnachuk O.V."/>
            <person name="Lukina A.P."/>
            <person name="Avakyan M.R."/>
            <person name="Kadnikov V."/>
            <person name="Begmatov S."/>
            <person name="Beletsky A.V."/>
            <person name="Mardanov A.V."/>
            <person name="Ravin N.V."/>
        </authorList>
    </citation>
    <scope>NUCLEOTIDE SEQUENCE [LARGE SCALE GENOMIC DNA]</scope>
    <source>
        <strain evidence="4">LN</strain>
    </source>
</reference>
<sequence>MAPLVAVIMAGGRGERFWPLSRRARPKQLLNLDGSRSLIQQAVERVLPLVDPQRVLVVTGREYVASIRAQLPELPEANILVEPAGRNTAACIGLAAVHLERTPGPWGSDPIMVVLPADHVVRDAEAFRRVMRAAAEAAETHALVTIGLWPTRPETGYGYIELGQPVGKALGYDVYQVQRFVEKPDLTLARRYVADGRHLWNSGMFVWRVRAIREALARHMPALHEGLERVARAWGRPDEGAVARSVFDGLESVSIDYGVLERAEGIVVIPADFGWDDAGSWPAFERLFAPDEAGNVVRGARHVGIDTSQCIVVVDGAQPKLVATLGVRDLVIVETEDVTLVCAKERAQDIRALLARLRSLGHQEYL</sequence>
<dbReference type="PANTHER" id="PTHR46390">
    <property type="entry name" value="MANNOSE-1-PHOSPHATE GUANYLYLTRANSFERASE"/>
    <property type="match status" value="1"/>
</dbReference>
<feature type="domain" description="Nucleotidyl transferase" evidence="1">
    <location>
        <begin position="6"/>
        <end position="288"/>
    </location>
</feature>
<dbReference type="SUPFAM" id="SSF53448">
    <property type="entry name" value="Nucleotide-diphospho-sugar transferases"/>
    <property type="match status" value="1"/>
</dbReference>
<dbReference type="SUPFAM" id="SSF159283">
    <property type="entry name" value="Guanosine diphospho-D-mannose pyrophosphorylase/mannose-6-phosphate isomerase linker domain"/>
    <property type="match status" value="1"/>
</dbReference>
<keyword evidence="3" id="KW-0548">Nucleotidyltransferase</keyword>
<protein>
    <submittedName>
        <fullName evidence="3">Mannose-1-phosphate guanylyltransferase</fullName>
    </submittedName>
</protein>
<dbReference type="RefSeq" id="WP_324668521.1">
    <property type="nucleotide sequence ID" value="NZ_CP141614.1"/>
</dbReference>
<dbReference type="InterPro" id="IPR054566">
    <property type="entry name" value="ManC/GMP-like_b-helix"/>
</dbReference>
<dbReference type="Pfam" id="PF00483">
    <property type="entry name" value="NTP_transferase"/>
    <property type="match status" value="1"/>
</dbReference>
<feature type="domain" description="MannoseP isomerase/GMP-like beta-helix" evidence="2">
    <location>
        <begin position="301"/>
        <end position="357"/>
    </location>
</feature>
<dbReference type="InterPro" id="IPR051161">
    <property type="entry name" value="Mannose-6P_isomerase_type2"/>
</dbReference>
<evidence type="ECO:0000259" key="1">
    <source>
        <dbReference type="Pfam" id="PF00483"/>
    </source>
</evidence>
<evidence type="ECO:0000313" key="3">
    <source>
        <dbReference type="EMBL" id="WRP14218.1"/>
    </source>
</evidence>